<feature type="chain" id="PRO_5047019332" description="Beta-lactamase" evidence="8">
    <location>
        <begin position="21"/>
        <end position="267"/>
    </location>
</feature>
<evidence type="ECO:0000313" key="10">
    <source>
        <dbReference type="EMBL" id="MCY0148937.1"/>
    </source>
</evidence>
<comment type="similarity">
    <text evidence="2 7">Belongs to the class-D beta-lactamase family.</text>
</comment>
<comment type="catalytic activity">
    <reaction evidence="1 7">
        <text>a beta-lactam + H2O = a substituted beta-amino acid</text>
        <dbReference type="Rhea" id="RHEA:20401"/>
        <dbReference type="ChEBI" id="CHEBI:15377"/>
        <dbReference type="ChEBI" id="CHEBI:35627"/>
        <dbReference type="ChEBI" id="CHEBI:140347"/>
        <dbReference type="EC" id="3.5.2.6"/>
    </reaction>
</comment>
<dbReference type="GO" id="GO:0008800">
    <property type="term" value="F:beta-lactamase activity"/>
    <property type="evidence" value="ECO:0007669"/>
    <property type="project" value="UniProtKB-EC"/>
</dbReference>
<evidence type="ECO:0000256" key="4">
    <source>
        <dbReference type="ARBA" id="ARBA00022729"/>
    </source>
</evidence>
<evidence type="ECO:0000256" key="6">
    <source>
        <dbReference type="ARBA" id="ARBA00023251"/>
    </source>
</evidence>
<keyword evidence="5 7" id="KW-0378">Hydrolase</keyword>
<feature type="signal peptide" evidence="8">
    <location>
        <begin position="1"/>
        <end position="20"/>
    </location>
</feature>
<evidence type="ECO:0000259" key="9">
    <source>
        <dbReference type="Pfam" id="PF00905"/>
    </source>
</evidence>
<dbReference type="SUPFAM" id="SSF56601">
    <property type="entry name" value="beta-lactamase/transpeptidase-like"/>
    <property type="match status" value="1"/>
</dbReference>
<reference evidence="10" key="1">
    <citation type="submission" date="2022-10" db="EMBL/GenBank/DDBJ databases">
        <title>Hoeflea sp. G2-23, isolated from marine algae.</title>
        <authorList>
            <person name="Kristyanto S."/>
            <person name="Kim J.M."/>
            <person name="Jeon C.O."/>
        </authorList>
    </citation>
    <scope>NUCLEOTIDE SEQUENCE</scope>
    <source>
        <strain evidence="10">G2-23</strain>
    </source>
</reference>
<dbReference type="InterPro" id="IPR001460">
    <property type="entry name" value="PCN-bd_Tpept"/>
</dbReference>
<evidence type="ECO:0000313" key="11">
    <source>
        <dbReference type="Proteomes" id="UP001073227"/>
    </source>
</evidence>
<dbReference type="PROSITE" id="PS00337">
    <property type="entry name" value="BETA_LACTAMASE_D"/>
    <property type="match status" value="1"/>
</dbReference>
<protein>
    <recommendedName>
        <fullName evidence="3 7">Beta-lactamase</fullName>
        <ecNumber evidence="3 7">3.5.2.6</ecNumber>
    </recommendedName>
</protein>
<dbReference type="Gene3D" id="3.40.710.10">
    <property type="entry name" value="DD-peptidase/beta-lactamase superfamily"/>
    <property type="match status" value="1"/>
</dbReference>
<dbReference type="InterPro" id="IPR012338">
    <property type="entry name" value="Beta-lactam/transpept-like"/>
</dbReference>
<name>A0ABT3ZB06_9HYPH</name>
<dbReference type="PANTHER" id="PTHR30627">
    <property type="entry name" value="PEPTIDOGLYCAN D,D-TRANSPEPTIDASE"/>
    <property type="match status" value="1"/>
</dbReference>
<evidence type="ECO:0000256" key="8">
    <source>
        <dbReference type="SAM" id="SignalP"/>
    </source>
</evidence>
<dbReference type="PANTHER" id="PTHR30627:SF6">
    <property type="entry name" value="BETA-LACTAMASE YBXI-RELATED"/>
    <property type="match status" value="1"/>
</dbReference>
<keyword evidence="4 8" id="KW-0732">Signal</keyword>
<organism evidence="10 11">
    <name type="scientific">Hoeflea algicola</name>
    <dbReference type="NCBI Taxonomy" id="2983763"/>
    <lineage>
        <taxon>Bacteria</taxon>
        <taxon>Pseudomonadati</taxon>
        <taxon>Pseudomonadota</taxon>
        <taxon>Alphaproteobacteria</taxon>
        <taxon>Hyphomicrobiales</taxon>
        <taxon>Rhizobiaceae</taxon>
        <taxon>Hoeflea</taxon>
    </lineage>
</organism>
<dbReference type="EC" id="3.5.2.6" evidence="3 7"/>
<dbReference type="Pfam" id="PF00905">
    <property type="entry name" value="Transpeptidase"/>
    <property type="match status" value="1"/>
</dbReference>
<dbReference type="NCBIfam" id="NF000270">
    <property type="entry name" value="bla_class_D_alt"/>
    <property type="match status" value="1"/>
</dbReference>
<accession>A0ABT3ZB06</accession>
<dbReference type="InterPro" id="IPR002137">
    <property type="entry name" value="Beta-lactam_class-D_AS"/>
</dbReference>
<keyword evidence="6 7" id="KW-0046">Antibiotic resistance</keyword>
<keyword evidence="11" id="KW-1185">Reference proteome</keyword>
<dbReference type="RefSeq" id="WP_267654462.1">
    <property type="nucleotide sequence ID" value="NZ_JAOVZR010000001.1"/>
</dbReference>
<gene>
    <name evidence="10" type="primary">blaOXA</name>
    <name evidence="10" type="ORF">OEG84_14800</name>
</gene>
<dbReference type="Proteomes" id="UP001073227">
    <property type="component" value="Unassembled WGS sequence"/>
</dbReference>
<proteinExistence type="inferred from homology"/>
<feature type="domain" description="Penicillin-binding protein transpeptidase" evidence="9">
    <location>
        <begin position="24"/>
        <end position="248"/>
    </location>
</feature>
<evidence type="ECO:0000256" key="2">
    <source>
        <dbReference type="ARBA" id="ARBA00007898"/>
    </source>
</evidence>
<evidence type="ECO:0000256" key="3">
    <source>
        <dbReference type="ARBA" id="ARBA00012865"/>
    </source>
</evidence>
<dbReference type="InterPro" id="IPR050515">
    <property type="entry name" value="Beta-lactam/transpept"/>
</dbReference>
<sequence>MKHPVASLIFLLLSVLPTSASTICTLIADADSGEILREQGDCRSRVTPASTFKIALSLMGYDAGFLTGANAPVLPFKQGYPDWGGANWTQSTDPERWMKYSVVWYSQQITAVLGAEKIQSYLEAFDYGNADFNGDPGKNNALERAWIASSLKIAPAEQATFLRALVNRTLPVAPQAIQQTLAIVETTQAGDGWMVSGKTGAAYPRMANGKFDRARSWGWFVGWAKKADRTLVFVRLNQDEKREKGSAGIRAKKAFLTEWTKLIATTP</sequence>
<comment type="caution">
    <text evidence="10">The sequence shown here is derived from an EMBL/GenBank/DDBJ whole genome shotgun (WGS) entry which is preliminary data.</text>
</comment>
<dbReference type="EMBL" id="JAOVZR010000001">
    <property type="protein sequence ID" value="MCY0148937.1"/>
    <property type="molecule type" value="Genomic_DNA"/>
</dbReference>
<evidence type="ECO:0000256" key="5">
    <source>
        <dbReference type="ARBA" id="ARBA00022801"/>
    </source>
</evidence>
<evidence type="ECO:0000256" key="7">
    <source>
        <dbReference type="RuleBase" id="RU361140"/>
    </source>
</evidence>
<evidence type="ECO:0000256" key="1">
    <source>
        <dbReference type="ARBA" id="ARBA00001526"/>
    </source>
</evidence>